<comment type="similarity">
    <text evidence="2">Belongs to the histidine acid phosphatase family.</text>
</comment>
<dbReference type="AlphaFoldDB" id="A0A8C6E398"/>
<evidence type="ECO:0000256" key="4">
    <source>
        <dbReference type="ARBA" id="ARBA00033695"/>
    </source>
</evidence>
<keyword evidence="8" id="KW-1185">Reference proteome</keyword>
<evidence type="ECO:0000256" key="3">
    <source>
        <dbReference type="ARBA" id="ARBA00012646"/>
    </source>
</evidence>
<dbReference type="SUPFAM" id="SSF53254">
    <property type="entry name" value="Phosphoglycerate mutase-like"/>
    <property type="match status" value="1"/>
</dbReference>
<evidence type="ECO:0000256" key="5">
    <source>
        <dbReference type="ARBA" id="ARBA00053526"/>
    </source>
</evidence>
<dbReference type="Proteomes" id="UP000694544">
    <property type="component" value="Unplaced"/>
</dbReference>
<dbReference type="GeneTree" id="ENSGT00940000158408"/>
<dbReference type="Pfam" id="PF00328">
    <property type="entry name" value="His_Phos_2"/>
    <property type="match status" value="1"/>
</dbReference>
<dbReference type="GO" id="GO:2001311">
    <property type="term" value="P:lysobisphosphatidic acid metabolic process"/>
    <property type="evidence" value="ECO:0007669"/>
    <property type="project" value="Ensembl"/>
</dbReference>
<dbReference type="InterPro" id="IPR029033">
    <property type="entry name" value="His_PPase_superfam"/>
</dbReference>
<reference evidence="7" key="1">
    <citation type="submission" date="2025-08" db="UniProtKB">
        <authorList>
            <consortium name="Ensembl"/>
        </authorList>
    </citation>
    <scope>IDENTIFICATION</scope>
</reference>
<evidence type="ECO:0000256" key="1">
    <source>
        <dbReference type="ARBA" id="ARBA00000235"/>
    </source>
</evidence>
<gene>
    <name evidence="7" type="primary">ACP6</name>
</gene>
<dbReference type="EC" id="3.1.3.2" evidence="3"/>
<evidence type="ECO:0000256" key="2">
    <source>
        <dbReference type="ARBA" id="ARBA00005375"/>
    </source>
</evidence>
<dbReference type="GO" id="GO:0052642">
    <property type="term" value="F:lysophosphatidic acid phosphatase activity"/>
    <property type="evidence" value="ECO:0007669"/>
    <property type="project" value="Ensembl"/>
</dbReference>
<dbReference type="PANTHER" id="PTHR11567:SF202">
    <property type="entry name" value="LYSOPHOSPHATIDIC ACID PHOSPHATASE TYPE 6"/>
    <property type="match status" value="1"/>
</dbReference>
<dbReference type="FunFam" id="3.40.50.1240:FF:000030">
    <property type="entry name" value="Lysophosphatidic acid phosphatase type 6"/>
    <property type="match status" value="1"/>
</dbReference>
<comment type="catalytic activity">
    <reaction evidence="4">
        <text>a phosphate monoester + H2O = an alcohol + phosphate</text>
        <dbReference type="Rhea" id="RHEA:15017"/>
        <dbReference type="ChEBI" id="CHEBI:15377"/>
        <dbReference type="ChEBI" id="CHEBI:30879"/>
        <dbReference type="ChEBI" id="CHEBI:43474"/>
        <dbReference type="ChEBI" id="CHEBI:67140"/>
        <dbReference type="EC" id="3.1.3.2"/>
    </reaction>
    <physiologicalReaction direction="left-to-right" evidence="4">
        <dbReference type="Rhea" id="RHEA:15018"/>
    </physiologicalReaction>
</comment>
<comment type="function">
    <text evidence="5">Hydrolyzes lysophosphatidic acid (LPA) containing a medium length fatty acid chain to the corresponding monoacylglycerol. Has highest activity with lysophosphatidic acid containing myristate (C14:0), monounsaturated oleate (C18:1) or palmitate (C16:0), and lower activity with C18:0 and C6:0 lysophosphatidic acid.</text>
</comment>
<dbReference type="PANTHER" id="PTHR11567">
    <property type="entry name" value="ACID PHOSPHATASE-RELATED"/>
    <property type="match status" value="1"/>
</dbReference>
<dbReference type="Ensembl" id="ENSMMST00000026204.1">
    <property type="protein sequence ID" value="ENSMMSP00000023685.1"/>
    <property type="gene ID" value="ENSMMSG00000017823.1"/>
</dbReference>
<organism evidence="7 8">
    <name type="scientific">Moschus moschiferus</name>
    <name type="common">Siberian musk deer</name>
    <name type="synonym">Moschus sibiricus</name>
    <dbReference type="NCBI Taxonomy" id="68415"/>
    <lineage>
        <taxon>Eukaryota</taxon>
        <taxon>Metazoa</taxon>
        <taxon>Chordata</taxon>
        <taxon>Craniata</taxon>
        <taxon>Vertebrata</taxon>
        <taxon>Euteleostomi</taxon>
        <taxon>Mammalia</taxon>
        <taxon>Eutheria</taxon>
        <taxon>Laurasiatheria</taxon>
        <taxon>Artiodactyla</taxon>
        <taxon>Ruminantia</taxon>
        <taxon>Pecora</taxon>
        <taxon>Moschidae</taxon>
        <taxon>Moschus</taxon>
    </lineage>
</organism>
<comment type="catalytic activity">
    <reaction evidence="1">
        <text>1-(9Z-octadecenoyl)-sn-glycero-3-phosphate + H2O = 1-(9Z-octadecenoyl)-sn-glycerol + phosphate</text>
        <dbReference type="Rhea" id="RHEA:39835"/>
        <dbReference type="ChEBI" id="CHEBI:15377"/>
        <dbReference type="ChEBI" id="CHEBI:43474"/>
        <dbReference type="ChEBI" id="CHEBI:74544"/>
        <dbReference type="ChEBI" id="CHEBI:75757"/>
    </reaction>
    <physiologicalReaction direction="left-to-right" evidence="1">
        <dbReference type="Rhea" id="RHEA:39836"/>
    </physiologicalReaction>
</comment>
<dbReference type="GO" id="GO:0002244">
    <property type="term" value="P:hematopoietic progenitor cell differentiation"/>
    <property type="evidence" value="ECO:0007669"/>
    <property type="project" value="Ensembl"/>
</dbReference>
<dbReference type="GO" id="GO:0003993">
    <property type="term" value="F:acid phosphatase activity"/>
    <property type="evidence" value="ECO:0007669"/>
    <property type="project" value="UniProtKB-EC"/>
</dbReference>
<sequence length="428" mass="48777">MISRVFKLRLWAPVGVLTSLTYCLHQRRVALAEPGGADDQNPVDRSLLELKMVQVVFRHGARSPLKPLPQEDQVEWKPQLFEVPPQTQLDYTVTNLAGGPKPHSPFDSQYRETTLKGGMFAGQLTKVGMEQMFALGERLRKNYVEDIPFLSPTFNPLEVFIRSTNIYRNLESTRCLLAGLFQHQKEGPIVIHTDEASSEVLYPNYQYCWNLWKRTRGRRQAASLQPGISEDLKKVKEGMGIASSDEVDFLALLDNMAAEQVHNLPSCPSLKRFAWMIEQRAVDTALYILQWGDREGLQMAVGPFLHILESNLLKVVDPATPPSKTRKLYLYAAHDVTLMPLLMTLGIFDHKWPPFAVDLTMELYQHRESEEWFVQLYYGGQEQVPKGCPDRLCPLDKFLNTMSVYTLSPEKYHMLCSEAQMMGLGNGK</sequence>
<proteinExistence type="inferred from homology"/>
<name>A0A8C6E398_MOSMO</name>
<dbReference type="InterPro" id="IPR033379">
    <property type="entry name" value="Acid_Pase_AS"/>
</dbReference>
<protein>
    <recommendedName>
        <fullName evidence="6">Lysophosphatidic acid phosphatase type 6</fullName>
        <ecNumber evidence="3">3.1.3.2</ecNumber>
    </recommendedName>
</protein>
<dbReference type="PROSITE" id="PS00616">
    <property type="entry name" value="HIS_ACID_PHOSPHAT_1"/>
    <property type="match status" value="1"/>
</dbReference>
<dbReference type="Gene3D" id="3.40.50.1240">
    <property type="entry name" value="Phosphoglycerate mutase-like"/>
    <property type="match status" value="1"/>
</dbReference>
<dbReference type="InterPro" id="IPR050645">
    <property type="entry name" value="Histidine_acid_phosphatase"/>
</dbReference>
<accession>A0A8C6E398</accession>
<dbReference type="InterPro" id="IPR000560">
    <property type="entry name" value="His_Pase_clade-2"/>
</dbReference>
<evidence type="ECO:0000313" key="7">
    <source>
        <dbReference type="Ensembl" id="ENSMMSP00000023685.1"/>
    </source>
</evidence>
<dbReference type="GO" id="GO:0005739">
    <property type="term" value="C:mitochondrion"/>
    <property type="evidence" value="ECO:0007669"/>
    <property type="project" value="Ensembl"/>
</dbReference>
<dbReference type="CDD" id="cd07061">
    <property type="entry name" value="HP_HAP_like"/>
    <property type="match status" value="1"/>
</dbReference>
<evidence type="ECO:0000256" key="6">
    <source>
        <dbReference type="ARBA" id="ARBA00071693"/>
    </source>
</evidence>
<reference evidence="7" key="2">
    <citation type="submission" date="2025-09" db="UniProtKB">
        <authorList>
            <consortium name="Ensembl"/>
        </authorList>
    </citation>
    <scope>IDENTIFICATION</scope>
</reference>
<evidence type="ECO:0000313" key="8">
    <source>
        <dbReference type="Proteomes" id="UP000694544"/>
    </source>
</evidence>